<accession>A0A1G6RL11</accession>
<dbReference type="Proteomes" id="UP000198995">
    <property type="component" value="Unassembled WGS sequence"/>
</dbReference>
<evidence type="ECO:0000313" key="2">
    <source>
        <dbReference type="Proteomes" id="UP000198995"/>
    </source>
</evidence>
<gene>
    <name evidence="1" type="ORF">SAMN04489866_10157</name>
</gene>
<organism evidence="1 2">
    <name type="scientific">Peptococcus niger</name>
    <dbReference type="NCBI Taxonomy" id="2741"/>
    <lineage>
        <taxon>Bacteria</taxon>
        <taxon>Bacillati</taxon>
        <taxon>Bacillota</taxon>
        <taxon>Clostridia</taxon>
        <taxon>Eubacteriales</taxon>
        <taxon>Peptococcaceae</taxon>
        <taxon>Peptococcus</taxon>
    </lineage>
</organism>
<proteinExistence type="predicted"/>
<sequence length="73" mass="8216">MPDGTCQEKVRVKFLALAEVTGSVVVDADLVDQLPNELSELTAPEALVEMVDKETERLIKMDAWEYGDCRIYK</sequence>
<name>A0A1G6RL11_PEPNI</name>
<dbReference type="AlphaFoldDB" id="A0A1G6RL11"/>
<protein>
    <submittedName>
        <fullName evidence="1">Uncharacterized protein</fullName>
    </submittedName>
</protein>
<keyword evidence="2" id="KW-1185">Reference proteome</keyword>
<dbReference type="EMBL" id="FNAF01000001">
    <property type="protein sequence ID" value="SDD05350.1"/>
    <property type="molecule type" value="Genomic_DNA"/>
</dbReference>
<evidence type="ECO:0000313" key="1">
    <source>
        <dbReference type="EMBL" id="SDD05350.1"/>
    </source>
</evidence>
<dbReference type="RefSeq" id="WP_091790758.1">
    <property type="nucleotide sequence ID" value="NZ_FNAF01000001.1"/>
</dbReference>
<reference evidence="1 2" key="1">
    <citation type="submission" date="2016-10" db="EMBL/GenBank/DDBJ databases">
        <authorList>
            <person name="de Groot N.N."/>
        </authorList>
    </citation>
    <scope>NUCLEOTIDE SEQUENCE [LARGE SCALE GENOMIC DNA]</scope>
    <source>
        <strain evidence="1 2">DSM 20475</strain>
    </source>
</reference>
<dbReference type="STRING" id="2741.SAMN04489866_10157"/>